<evidence type="ECO:0000313" key="3">
    <source>
        <dbReference type="Proteomes" id="UP001497453"/>
    </source>
</evidence>
<proteinExistence type="predicted"/>
<gene>
    <name evidence="2" type="ORF">GFSPODELE1_LOCUS8993</name>
</gene>
<dbReference type="InterPro" id="IPR043519">
    <property type="entry name" value="NT_sf"/>
</dbReference>
<keyword evidence="3" id="KW-1185">Reference proteome</keyword>
<accession>A0ABP1DYC3</accession>
<organism evidence="2 3">
    <name type="scientific">Somion occarium</name>
    <dbReference type="NCBI Taxonomy" id="3059160"/>
    <lineage>
        <taxon>Eukaryota</taxon>
        <taxon>Fungi</taxon>
        <taxon>Dikarya</taxon>
        <taxon>Basidiomycota</taxon>
        <taxon>Agaricomycotina</taxon>
        <taxon>Agaricomycetes</taxon>
        <taxon>Polyporales</taxon>
        <taxon>Cerrenaceae</taxon>
        <taxon>Somion</taxon>
    </lineage>
</organism>
<dbReference type="Gene3D" id="3.30.460.40">
    <property type="match status" value="1"/>
</dbReference>
<evidence type="ECO:0000256" key="1">
    <source>
        <dbReference type="SAM" id="MobiDB-lite"/>
    </source>
</evidence>
<sequence length="253" mass="27994">MASPSSSEVLSVAQEATRIFASMGLQCCLVGGVGCLLYGCIRTPGDVDLVVVTYSYGQESLKNFLVAKNSNFYTRASKQIGATWRVLYYRLPGYRRSCKVDVLTPGIMNIPFTPTDKIVYLSDLPVMPLIPLLLLKLQAWSDHRASYRLDFQAKQHTDARDILRLLKIAVRKGEHLDKVAWLPSTFVDAGKERVVKFQDSQGSSSKWEKIGLQAQTTSVVSSAAASTKIHRKQPLSSSKDASRSRVKSNLPLP</sequence>
<evidence type="ECO:0000313" key="2">
    <source>
        <dbReference type="EMBL" id="CAL1712787.1"/>
    </source>
</evidence>
<dbReference type="SUPFAM" id="SSF81301">
    <property type="entry name" value="Nucleotidyltransferase"/>
    <property type="match status" value="1"/>
</dbReference>
<dbReference type="Proteomes" id="UP001497453">
    <property type="component" value="Chromosome 7"/>
</dbReference>
<protein>
    <submittedName>
        <fullName evidence="2">Uncharacterized protein</fullName>
    </submittedName>
</protein>
<feature type="region of interest" description="Disordered" evidence="1">
    <location>
        <begin position="223"/>
        <end position="253"/>
    </location>
</feature>
<dbReference type="EMBL" id="OZ037950">
    <property type="protein sequence ID" value="CAL1712787.1"/>
    <property type="molecule type" value="Genomic_DNA"/>
</dbReference>
<name>A0ABP1DYC3_9APHY</name>
<reference evidence="3" key="1">
    <citation type="submission" date="2024-04" db="EMBL/GenBank/DDBJ databases">
        <authorList>
            <person name="Shaw F."/>
            <person name="Minotto A."/>
        </authorList>
    </citation>
    <scope>NUCLEOTIDE SEQUENCE [LARGE SCALE GENOMIC DNA]</scope>
</reference>